<proteinExistence type="predicted"/>
<protein>
    <submittedName>
        <fullName evidence="1">Uncharacterized protein</fullName>
    </submittedName>
</protein>
<dbReference type="EMBL" id="MH617353">
    <property type="protein sequence ID" value="AXH76308.1"/>
    <property type="molecule type" value="Genomic_DNA"/>
</dbReference>
<organism evidence="1 2">
    <name type="scientific">Cressdnaviricota sp</name>
    <dbReference type="NCBI Taxonomy" id="2748378"/>
    <lineage>
        <taxon>Viruses</taxon>
        <taxon>Monodnaviria</taxon>
        <taxon>Shotokuvirae</taxon>
        <taxon>Cressdnaviricota</taxon>
    </lineage>
</organism>
<evidence type="ECO:0000313" key="2">
    <source>
        <dbReference type="Proteomes" id="UP000278544"/>
    </source>
</evidence>
<sequence length="522" mass="56051">MSKRKILQDQSVWTATSFVDPYIGKITTLRNVVPLLQRRKTTPPPPPPPPPPPVLTAAVDNVPVDSLVRPFSKPTSAFTEVSANLPTYFVTLTNGSFVNTILISPTNPGPARINLPLGPSTITIGALGQPTLTQLVNNTYTPPPPPPPPAPDPAFTLTANTDASTVTTALQGTAVDPAGTWVLTNPDGTTAPITPTGIASALTYLTNATQVPPGSYTIKHCLPYLTSEVCANQTVLVPTPPPPPPPPPPATKIEDNPKIGFGTRVDNATFNLQTRTLSRVDYFKTSILGAIPSYGQAPLYVWVFKSAANAVPTLQLNKLNVQAGAYGLCLNSSPILLTSNLAVPADAGLWDIPISTLPLVVGWNRIGIVPSLPNEFDGIEIENFKATWKPSALHVTQTARETFGRSFGGPDPSFTFIDLQVDACTLNAYTEFDVTVENTATTPGNGRFILFHFKGRMRLERNDGSRYFLNGNSFTELNTCHCLLEEGVDWQITPATGKALIKLFPVPGIANFVKSFMYIKDS</sequence>
<dbReference type="Proteomes" id="UP000278544">
    <property type="component" value="Segment"/>
</dbReference>
<accession>A0A345MY58</accession>
<name>A0A345MY58_9VIRU</name>
<keyword evidence="2" id="KW-1185">Reference proteome</keyword>
<evidence type="ECO:0000313" key="1">
    <source>
        <dbReference type="EMBL" id="AXH76308.1"/>
    </source>
</evidence>
<reference evidence="1 2" key="1">
    <citation type="submission" date="2018-07" db="EMBL/GenBank/DDBJ databases">
        <title>Uncovering a Universe of Circular DNA Viruses in Animal Metagenomes.</title>
        <authorList>
            <person name="Tisza M."/>
            <person name="Buck C."/>
            <person name="Pastrana D."/>
            <person name="Welch N."/>
            <person name="Peretti A."/>
        </authorList>
    </citation>
    <scope>NUCLEOTIDE SEQUENCE [LARGE SCALE GENOMIC DNA]</scope>
    <source>
        <strain evidence="1">Ctce741</strain>
    </source>
</reference>